<evidence type="ECO:0000313" key="6">
    <source>
        <dbReference type="Proteomes" id="UP000309454"/>
    </source>
</evidence>
<dbReference type="InterPro" id="IPR052368">
    <property type="entry name" value="2-oxoacid_oxidoreductase"/>
</dbReference>
<sequence length="358" mass="38606">MEKVLMKGNEALAESAMRAGCRFFFGYPITPQTELAAYMSKKMPKVGGTYLQAESEVAAINMVYGASAAGARVMTSSSSPGISLKGEGISYMAGADLPGVIINVQRGGPGLGGIQPSQSDYFQATKATGHGDFQVVVYAPSTVQEMSDIVYEAFDVADKYRTPVMILADGMLGQMMEPVVLPEPKNPEDLPAKPWACTGHEGKRAHNVVNSLYLTAEALEQLNVERYQRYDQIKATEQRAEAYLTEDADIVLVAFGASARVARSAVNAARAEGIKAGLLRPITLWPFPAEAMEATIDSAKEYLVVEMNMGQMVEDVRLCVEGRRPVGFFGRCGGIIPTPAEVLGQIRQIHERLAAEGE</sequence>
<dbReference type="SUPFAM" id="SSF52922">
    <property type="entry name" value="TK C-terminal domain-like"/>
    <property type="match status" value="1"/>
</dbReference>
<comment type="caution">
    <text evidence="4">The sequence shown here is derived from an EMBL/GenBank/DDBJ whole genome shotgun (WGS) entry which is preliminary data.</text>
</comment>
<keyword evidence="1 4" id="KW-0560">Oxidoreductase</keyword>
<dbReference type="EMBL" id="JACHYA010000001">
    <property type="protein sequence ID" value="MBB3170728.1"/>
    <property type="molecule type" value="Genomic_DNA"/>
</dbReference>
<proteinExistence type="predicted"/>
<dbReference type="EC" id="1.2.7.11" evidence="4"/>
<evidence type="ECO:0000259" key="2">
    <source>
        <dbReference type="Pfam" id="PF01855"/>
    </source>
</evidence>
<name>A0A3N0AC11_9ACTN</name>
<dbReference type="Pfam" id="PF01855">
    <property type="entry name" value="POR_N"/>
    <property type="match status" value="1"/>
</dbReference>
<dbReference type="GO" id="GO:0000287">
    <property type="term" value="F:magnesium ion binding"/>
    <property type="evidence" value="ECO:0007669"/>
    <property type="project" value="UniProtKB-ARBA"/>
</dbReference>
<dbReference type="SUPFAM" id="SSF52518">
    <property type="entry name" value="Thiamin diphosphate-binding fold (THDP-binding)"/>
    <property type="match status" value="1"/>
</dbReference>
<dbReference type="RefSeq" id="WP_123184452.1">
    <property type="nucleotide sequence ID" value="NZ_CANPEU010000001.1"/>
</dbReference>
<dbReference type="CDD" id="cd07034">
    <property type="entry name" value="TPP_PYR_PFOR_IOR-alpha_like"/>
    <property type="match status" value="1"/>
</dbReference>
<dbReference type="EC" id="1.2.7.3" evidence="4"/>
<dbReference type="NCBIfam" id="NF005507">
    <property type="entry name" value="PRK07119.1"/>
    <property type="match status" value="1"/>
</dbReference>
<dbReference type="Gene3D" id="3.40.50.970">
    <property type="match status" value="1"/>
</dbReference>
<dbReference type="GO" id="GO:0047553">
    <property type="term" value="F:2-oxoglutarate synthase activity"/>
    <property type="evidence" value="ECO:0007669"/>
    <property type="project" value="UniProtKB-EC"/>
</dbReference>
<dbReference type="InterPro" id="IPR029061">
    <property type="entry name" value="THDP-binding"/>
</dbReference>
<dbReference type="Pfam" id="PF17147">
    <property type="entry name" value="PFOR_II"/>
    <property type="match status" value="1"/>
</dbReference>
<dbReference type="OrthoDB" id="9794954at2"/>
<dbReference type="Proteomes" id="UP000309454">
    <property type="component" value="Unassembled WGS sequence"/>
</dbReference>
<accession>A0A3N0AC11</accession>
<dbReference type="Proteomes" id="UP000530850">
    <property type="component" value="Unassembled WGS sequence"/>
</dbReference>
<dbReference type="PANTHER" id="PTHR43088">
    <property type="entry name" value="SUBUNIT OF PYRUVATE:FLAVODOXIN OXIDOREDUCTASE-RELATED"/>
    <property type="match status" value="1"/>
</dbReference>
<feature type="domain" description="Pyruvate flavodoxin/ferredoxin oxidoreductase pyrimidine binding" evidence="2">
    <location>
        <begin position="15"/>
        <end position="194"/>
    </location>
</feature>
<gene>
    <name evidence="5" type="primary">vorB</name>
    <name evidence="5" type="ORF">E5982_00215</name>
    <name evidence="4" type="ORF">FHR31_000508</name>
</gene>
<evidence type="ECO:0000313" key="7">
    <source>
        <dbReference type="Proteomes" id="UP000530850"/>
    </source>
</evidence>
<dbReference type="InterPro" id="IPR009014">
    <property type="entry name" value="Transketo_C/PFOR_II"/>
</dbReference>
<reference evidence="4 7" key="2">
    <citation type="submission" date="2020-08" db="EMBL/GenBank/DDBJ databases">
        <title>Sequencing the genomes of 1000 actinobacteria strains.</title>
        <authorList>
            <person name="Klenk H.-P."/>
        </authorList>
    </citation>
    <scope>NUCLEOTIDE SEQUENCE [LARGE SCALE GENOMIC DNA]</scope>
    <source>
        <strain evidence="4 7">DSM 22242</strain>
    </source>
</reference>
<reference evidence="5 6" key="1">
    <citation type="submission" date="2019-04" db="EMBL/GenBank/DDBJ databases">
        <title>Microbes associate with the intestines of laboratory mice.</title>
        <authorList>
            <person name="Navarre W."/>
            <person name="Wong E."/>
            <person name="Huang K.C."/>
            <person name="Tropini C."/>
            <person name="Ng K."/>
            <person name="Yu B."/>
        </authorList>
    </citation>
    <scope>NUCLEOTIDE SEQUENCE [LARGE SCALE GENOMIC DNA]</scope>
    <source>
        <strain evidence="5 6">NM48_B13</strain>
    </source>
</reference>
<evidence type="ECO:0000259" key="3">
    <source>
        <dbReference type="Pfam" id="PF17147"/>
    </source>
</evidence>
<organism evidence="4 7">
    <name type="scientific">Parvibacter caecicola</name>
    <dbReference type="NCBI Taxonomy" id="747645"/>
    <lineage>
        <taxon>Bacteria</taxon>
        <taxon>Bacillati</taxon>
        <taxon>Actinomycetota</taxon>
        <taxon>Coriobacteriia</taxon>
        <taxon>Coriobacteriales</taxon>
        <taxon>Coriobacteriaceae</taxon>
        <taxon>Parvibacter</taxon>
    </lineage>
</organism>
<evidence type="ECO:0000313" key="5">
    <source>
        <dbReference type="EMBL" id="TJW12071.1"/>
    </source>
</evidence>
<dbReference type="InterPro" id="IPR002880">
    <property type="entry name" value="Pyrv_Fd/Flavodoxin_OxRdtase_N"/>
</dbReference>
<protein>
    <submittedName>
        <fullName evidence="4">2-oxoglutarate ferredoxin oxidoreductase subunit alpha</fullName>
        <ecNumber evidence="4">1.2.7.11</ecNumber>
        <ecNumber evidence="4">1.2.7.3</ecNumber>
    </submittedName>
    <submittedName>
        <fullName evidence="5">3-methyl-2-oxobutanoate dehydrogenase subunit VorB</fullName>
    </submittedName>
</protein>
<dbReference type="AlphaFoldDB" id="A0A3N0AC11"/>
<feature type="domain" description="Pyruvate:ferredoxin oxidoreductase core" evidence="3">
    <location>
        <begin position="248"/>
        <end position="342"/>
    </location>
</feature>
<dbReference type="PANTHER" id="PTHR43088:SF1">
    <property type="entry name" value="SUBUNIT OF PYRUVATE:FLAVODOXIN OXIDOREDUCTASE"/>
    <property type="match status" value="1"/>
</dbReference>
<dbReference type="InterPro" id="IPR033412">
    <property type="entry name" value="PFOR_II"/>
</dbReference>
<dbReference type="Gene3D" id="3.40.50.920">
    <property type="match status" value="1"/>
</dbReference>
<keyword evidence="6" id="KW-1185">Reference proteome</keyword>
<evidence type="ECO:0000256" key="1">
    <source>
        <dbReference type="ARBA" id="ARBA00023002"/>
    </source>
</evidence>
<evidence type="ECO:0000313" key="4">
    <source>
        <dbReference type="EMBL" id="MBB3170728.1"/>
    </source>
</evidence>
<dbReference type="GeneID" id="93355747"/>
<dbReference type="EMBL" id="SSTM01000001">
    <property type="protein sequence ID" value="TJW12071.1"/>
    <property type="molecule type" value="Genomic_DNA"/>
</dbReference>